<dbReference type="GO" id="GO:0000160">
    <property type="term" value="P:phosphorelay signal transduction system"/>
    <property type="evidence" value="ECO:0007669"/>
    <property type="project" value="UniProtKB-KW"/>
</dbReference>
<evidence type="ECO:0000313" key="11">
    <source>
        <dbReference type="Proteomes" id="UP000270626"/>
    </source>
</evidence>
<feature type="domain" description="HTH luxR-type" evidence="8">
    <location>
        <begin position="142"/>
        <end position="207"/>
    </location>
</feature>
<dbReference type="FunFam" id="3.40.50.2300:FF:000018">
    <property type="entry name" value="DNA-binding transcriptional regulator NtrC"/>
    <property type="match status" value="1"/>
</dbReference>
<keyword evidence="3" id="KW-0805">Transcription regulation</keyword>
<evidence type="ECO:0000256" key="4">
    <source>
        <dbReference type="ARBA" id="ARBA00023125"/>
    </source>
</evidence>
<dbReference type="Pfam" id="PF00072">
    <property type="entry name" value="Response_reg"/>
    <property type="match status" value="1"/>
</dbReference>
<dbReference type="SMART" id="SM00421">
    <property type="entry name" value="HTH_LUXR"/>
    <property type="match status" value="1"/>
</dbReference>
<evidence type="ECO:0000259" key="8">
    <source>
        <dbReference type="PROSITE" id="PS50043"/>
    </source>
</evidence>
<dbReference type="Gene3D" id="3.40.50.2300">
    <property type="match status" value="1"/>
</dbReference>
<keyword evidence="1 6" id="KW-0597">Phosphoprotein</keyword>
<dbReference type="GO" id="GO:0003677">
    <property type="term" value="F:DNA binding"/>
    <property type="evidence" value="ECO:0007669"/>
    <property type="project" value="UniProtKB-KW"/>
</dbReference>
<dbReference type="PROSITE" id="PS50043">
    <property type="entry name" value="HTH_LUXR_2"/>
    <property type="match status" value="1"/>
</dbReference>
<gene>
    <name evidence="10" type="ORF">DFR40_1275</name>
</gene>
<dbReference type="GO" id="GO:0006355">
    <property type="term" value="P:regulation of DNA-templated transcription"/>
    <property type="evidence" value="ECO:0007669"/>
    <property type="project" value="InterPro"/>
</dbReference>
<evidence type="ECO:0000313" key="10">
    <source>
        <dbReference type="EMBL" id="RKT59388.1"/>
    </source>
</evidence>
<evidence type="ECO:0000256" key="1">
    <source>
        <dbReference type="ARBA" id="ARBA00022553"/>
    </source>
</evidence>
<evidence type="ECO:0000256" key="2">
    <source>
        <dbReference type="ARBA" id="ARBA00023012"/>
    </source>
</evidence>
<dbReference type="InterPro" id="IPR016032">
    <property type="entry name" value="Sig_transdc_resp-reg_C-effctor"/>
</dbReference>
<dbReference type="EMBL" id="RBXP01000013">
    <property type="protein sequence ID" value="RKT59388.1"/>
    <property type="molecule type" value="Genomic_DNA"/>
</dbReference>
<feature type="coiled-coil region" evidence="7">
    <location>
        <begin position="132"/>
        <end position="159"/>
    </location>
</feature>
<keyword evidence="11" id="KW-1185">Reference proteome</keyword>
<reference evidence="10 11" key="1">
    <citation type="submission" date="2018-10" db="EMBL/GenBank/DDBJ databases">
        <title>Genomic Encyclopedia of Type Strains, Phase IV (KMG-IV): sequencing the most valuable type-strain genomes for metagenomic binning, comparative biology and taxonomic classification.</title>
        <authorList>
            <person name="Goeker M."/>
        </authorList>
    </citation>
    <scope>NUCLEOTIDE SEQUENCE [LARGE SCALE GENOMIC DNA]</scope>
    <source>
        <strain evidence="10 11">DSM 23841</strain>
    </source>
</reference>
<dbReference type="InterPro" id="IPR000792">
    <property type="entry name" value="Tscrpt_reg_LuxR_C"/>
</dbReference>
<evidence type="ECO:0000259" key="9">
    <source>
        <dbReference type="PROSITE" id="PS50110"/>
    </source>
</evidence>
<evidence type="ECO:0000256" key="3">
    <source>
        <dbReference type="ARBA" id="ARBA00023015"/>
    </source>
</evidence>
<dbReference type="PROSITE" id="PS00622">
    <property type="entry name" value="HTH_LUXR_1"/>
    <property type="match status" value="1"/>
</dbReference>
<dbReference type="PANTHER" id="PTHR44688">
    <property type="entry name" value="DNA-BINDING TRANSCRIPTIONAL ACTIVATOR DEVR_DOSR"/>
    <property type="match status" value="1"/>
</dbReference>
<dbReference type="Proteomes" id="UP000270626">
    <property type="component" value="Unassembled WGS sequence"/>
</dbReference>
<dbReference type="InterPro" id="IPR001789">
    <property type="entry name" value="Sig_transdc_resp-reg_receiver"/>
</dbReference>
<dbReference type="PROSITE" id="PS50110">
    <property type="entry name" value="RESPONSE_REGULATORY"/>
    <property type="match status" value="1"/>
</dbReference>
<dbReference type="Pfam" id="PF00196">
    <property type="entry name" value="GerE"/>
    <property type="match status" value="1"/>
</dbReference>
<keyword evidence="2" id="KW-0902">Two-component regulatory system</keyword>
<dbReference type="SMART" id="SM00448">
    <property type="entry name" value="REC"/>
    <property type="match status" value="1"/>
</dbReference>
<keyword evidence="5" id="KW-0804">Transcription</keyword>
<feature type="domain" description="Response regulatory" evidence="9">
    <location>
        <begin position="12"/>
        <end position="126"/>
    </location>
</feature>
<evidence type="ECO:0000256" key="6">
    <source>
        <dbReference type="PROSITE-ProRule" id="PRU00169"/>
    </source>
</evidence>
<protein>
    <submittedName>
        <fullName evidence="10">LuxR family two component transcriptional regulator</fullName>
    </submittedName>
</protein>
<dbReference type="InterPro" id="IPR036388">
    <property type="entry name" value="WH-like_DNA-bd_sf"/>
</dbReference>
<dbReference type="SUPFAM" id="SSF52172">
    <property type="entry name" value="CheY-like"/>
    <property type="match status" value="1"/>
</dbReference>
<keyword evidence="7" id="KW-0175">Coiled coil</keyword>
<dbReference type="CDD" id="cd06170">
    <property type="entry name" value="LuxR_C_like"/>
    <property type="match status" value="1"/>
</dbReference>
<evidence type="ECO:0000256" key="7">
    <source>
        <dbReference type="SAM" id="Coils"/>
    </source>
</evidence>
<dbReference type="InterPro" id="IPR011006">
    <property type="entry name" value="CheY-like_superfamily"/>
</dbReference>
<comment type="caution">
    <text evidence="10">The sequence shown here is derived from an EMBL/GenBank/DDBJ whole genome shotgun (WGS) entry which is preliminary data.</text>
</comment>
<dbReference type="SUPFAM" id="SSF46894">
    <property type="entry name" value="C-terminal effector domain of the bipartite response regulators"/>
    <property type="match status" value="1"/>
</dbReference>
<proteinExistence type="predicted"/>
<dbReference type="Gene3D" id="1.10.10.10">
    <property type="entry name" value="Winged helix-like DNA-binding domain superfamily/Winged helix DNA-binding domain"/>
    <property type="match status" value="1"/>
</dbReference>
<dbReference type="AlphaFoldDB" id="A0A495WHQ8"/>
<feature type="modified residue" description="4-aspartylphosphate" evidence="6">
    <location>
        <position position="61"/>
    </location>
</feature>
<evidence type="ECO:0000256" key="5">
    <source>
        <dbReference type="ARBA" id="ARBA00023163"/>
    </source>
</evidence>
<sequence length="210" mass="23546">MNTMSEAEQQQVIYVVDDDEAMRDSMQWLLEGEGYAVACFESGEHFLAAHHDGMRGCLVLDVRMPEMSGLELHEHLADRGSALPVIFVTGHGDVPMAVAALQRGACDFIEKPFHNEDLLGRIRRALAVDCQNASRRKRADAITQRLEQLTQREREVMNLVVEGKLNKQIADELEISMKTVEAHRARVMDKMGARTLAELVRAVMQTSTAE</sequence>
<organism evidence="10 11">
    <name type="scientific">Azonexus fungiphilus</name>
    <dbReference type="NCBI Taxonomy" id="146940"/>
    <lineage>
        <taxon>Bacteria</taxon>
        <taxon>Pseudomonadati</taxon>
        <taxon>Pseudomonadota</taxon>
        <taxon>Betaproteobacteria</taxon>
        <taxon>Rhodocyclales</taxon>
        <taxon>Azonexaceae</taxon>
        <taxon>Azonexus</taxon>
    </lineage>
</organism>
<dbReference type="PRINTS" id="PR00038">
    <property type="entry name" value="HTHLUXR"/>
</dbReference>
<dbReference type="PANTHER" id="PTHR44688:SF16">
    <property type="entry name" value="DNA-BINDING TRANSCRIPTIONAL ACTIVATOR DEVR_DOSR"/>
    <property type="match status" value="1"/>
</dbReference>
<name>A0A495WHQ8_9RHOO</name>
<keyword evidence="4" id="KW-0238">DNA-binding</keyword>
<dbReference type="CDD" id="cd17537">
    <property type="entry name" value="REC_FixJ"/>
    <property type="match status" value="1"/>
</dbReference>
<accession>A0A495WHQ8</accession>